<dbReference type="InterPro" id="IPR036465">
    <property type="entry name" value="vWFA_dom_sf"/>
</dbReference>
<dbReference type="SMART" id="SM00327">
    <property type="entry name" value="VWA"/>
    <property type="match status" value="1"/>
</dbReference>
<feature type="transmembrane region" description="Helical" evidence="5">
    <location>
        <begin position="61"/>
        <end position="80"/>
    </location>
</feature>
<keyword evidence="2 5" id="KW-0812">Transmembrane</keyword>
<evidence type="ECO:0000256" key="4">
    <source>
        <dbReference type="ARBA" id="ARBA00023136"/>
    </source>
</evidence>
<evidence type="ECO:0000256" key="3">
    <source>
        <dbReference type="ARBA" id="ARBA00022989"/>
    </source>
</evidence>
<dbReference type="RefSeq" id="WP_091503443.1">
    <property type="nucleotide sequence ID" value="NZ_FORP01000001.1"/>
</dbReference>
<evidence type="ECO:0000313" key="8">
    <source>
        <dbReference type="Proteomes" id="UP000199025"/>
    </source>
</evidence>
<dbReference type="OrthoDB" id="8882959at2"/>
<name>A0A1I3JCB1_9PSEU</name>
<feature type="transmembrane region" description="Helical" evidence="5">
    <location>
        <begin position="6"/>
        <end position="28"/>
    </location>
</feature>
<dbReference type="EMBL" id="FORP01000001">
    <property type="protein sequence ID" value="SFI57864.1"/>
    <property type="molecule type" value="Genomic_DNA"/>
</dbReference>
<evidence type="ECO:0000256" key="1">
    <source>
        <dbReference type="ARBA" id="ARBA00022475"/>
    </source>
</evidence>
<dbReference type="InterPro" id="IPR050768">
    <property type="entry name" value="UPF0353/GerABKA_families"/>
</dbReference>
<dbReference type="SUPFAM" id="SSF53300">
    <property type="entry name" value="vWA-like"/>
    <property type="match status" value="1"/>
</dbReference>
<dbReference type="PANTHER" id="PTHR22550:SF5">
    <property type="entry name" value="LEUCINE ZIPPER PROTEIN 4"/>
    <property type="match status" value="1"/>
</dbReference>
<evidence type="ECO:0000256" key="5">
    <source>
        <dbReference type="SAM" id="Phobius"/>
    </source>
</evidence>
<keyword evidence="4 5" id="KW-0472">Membrane</keyword>
<dbReference type="Pfam" id="PF07584">
    <property type="entry name" value="BatA"/>
    <property type="match status" value="1"/>
</dbReference>
<proteinExistence type="predicted"/>
<keyword evidence="8" id="KW-1185">Reference proteome</keyword>
<dbReference type="InterPro" id="IPR024163">
    <property type="entry name" value="Aerotolerance_reg_N"/>
</dbReference>
<dbReference type="Proteomes" id="UP000199025">
    <property type="component" value="Unassembled WGS sequence"/>
</dbReference>
<dbReference type="Gene3D" id="3.40.50.410">
    <property type="entry name" value="von Willebrand factor, type A domain"/>
    <property type="match status" value="1"/>
</dbReference>
<protein>
    <submittedName>
        <fullName evidence="7">Ca-activated chloride channel family protein</fullName>
    </submittedName>
</protein>
<sequence>MSFTGFSAPWWFLLLIVVAAVAVGYVLAQRARRKRTMRFSNLALLERVAPKAQGWPRHVPAVLLIVSLILLTVALAGPTAEQKVPRNRATVMLVVDVSLSMEATDVKPTRIKAAQDAATQFAQGLTPGINLGLVSFAGTATVLVAPTTQRQSVVAAIDNLKLAQSTATGEGIFAALQAVQGFSAVVGGAEGPPPARIVLMSDGKQTVPEDLYAPRGAFTAAEEAKKEQVPISTISFGTNHGTVTIDGREVPVDVDDGSLQEVARLSGGDFYQAGSAEQLKEVYQDLGEQIGYELKEADASRPWVVLGTLALIVAAGSALFLGQRLP</sequence>
<accession>A0A1I3JCB1</accession>
<dbReference type="InterPro" id="IPR002035">
    <property type="entry name" value="VWF_A"/>
</dbReference>
<dbReference type="AlphaFoldDB" id="A0A1I3JCB1"/>
<evidence type="ECO:0000256" key="2">
    <source>
        <dbReference type="ARBA" id="ARBA00022692"/>
    </source>
</evidence>
<gene>
    <name evidence="7" type="ORF">SAMN05421835_10177</name>
</gene>
<evidence type="ECO:0000313" key="7">
    <source>
        <dbReference type="EMBL" id="SFI57864.1"/>
    </source>
</evidence>
<feature type="domain" description="VWFA" evidence="6">
    <location>
        <begin position="90"/>
        <end position="286"/>
    </location>
</feature>
<dbReference type="STRING" id="115433.SAMN05421835_10177"/>
<dbReference type="NCBIfam" id="NF010238">
    <property type="entry name" value="PRK13685.1"/>
    <property type="match status" value="1"/>
</dbReference>
<dbReference type="PANTHER" id="PTHR22550">
    <property type="entry name" value="SPORE GERMINATION PROTEIN"/>
    <property type="match status" value="1"/>
</dbReference>
<reference evidence="7 8" key="1">
    <citation type="submission" date="2016-10" db="EMBL/GenBank/DDBJ databases">
        <authorList>
            <person name="de Groot N.N."/>
        </authorList>
    </citation>
    <scope>NUCLEOTIDE SEQUENCE [LARGE SCALE GENOMIC DNA]</scope>
    <source>
        <strain evidence="7 8">DSM 44468</strain>
    </source>
</reference>
<keyword evidence="3 5" id="KW-1133">Transmembrane helix</keyword>
<feature type="transmembrane region" description="Helical" evidence="5">
    <location>
        <begin position="303"/>
        <end position="322"/>
    </location>
</feature>
<evidence type="ECO:0000259" key="6">
    <source>
        <dbReference type="PROSITE" id="PS50234"/>
    </source>
</evidence>
<dbReference type="PROSITE" id="PS50234">
    <property type="entry name" value="VWFA"/>
    <property type="match status" value="1"/>
</dbReference>
<keyword evidence="1" id="KW-1003">Cell membrane</keyword>
<organism evidence="7 8">
    <name type="scientific">Amycolatopsis sacchari</name>
    <dbReference type="NCBI Taxonomy" id="115433"/>
    <lineage>
        <taxon>Bacteria</taxon>
        <taxon>Bacillati</taxon>
        <taxon>Actinomycetota</taxon>
        <taxon>Actinomycetes</taxon>
        <taxon>Pseudonocardiales</taxon>
        <taxon>Pseudonocardiaceae</taxon>
        <taxon>Amycolatopsis</taxon>
    </lineage>
</organism>
<dbReference type="Pfam" id="PF13519">
    <property type="entry name" value="VWA_2"/>
    <property type="match status" value="1"/>
</dbReference>